<proteinExistence type="inferred from homology"/>
<evidence type="ECO:0000256" key="13">
    <source>
        <dbReference type="ARBA" id="ARBA00048473"/>
    </source>
</evidence>
<keyword evidence="5" id="KW-0732">Signal</keyword>
<evidence type="ECO:0000256" key="18">
    <source>
        <dbReference type="SAM" id="MobiDB-lite"/>
    </source>
</evidence>
<dbReference type="NCBIfam" id="TIGR00951">
    <property type="entry name" value="2A43"/>
    <property type="match status" value="1"/>
</dbReference>
<evidence type="ECO:0000256" key="15">
    <source>
        <dbReference type="ARBA" id="ARBA00060435"/>
    </source>
</evidence>
<evidence type="ECO:0000256" key="14">
    <source>
        <dbReference type="ARBA" id="ARBA00060313"/>
    </source>
</evidence>
<evidence type="ECO:0000256" key="5">
    <source>
        <dbReference type="ARBA" id="ARBA00022729"/>
    </source>
</evidence>
<sequence length="642" mass="70940">MLRYLSNLRWHSGDQDKGGSEPAFAWSESGKPPPVHLTKIRTSISPSSVVWLNTTGALANYATEAVSLNSGAMKSLEELLYIGNDDRLEAWSATWCMLVCQPISAFGNSRGYVNGRFSCLIVFPKQEQTCETHLHAATVFAPFDPGMFPMGHNGMSVGTPMLGLGLPQRVIWPSVLGSLQFSTEELDILVGSSTTVQLRVLQELSDNSTITLDVNHKDLISIDPISIPILDGKESVGKSWNITVISHDAGYAIITANISNSNNRLVKSFLISSMVHPRLSSDLVDSILPWLAGLKGVGGALPGTVQSPGLVKVCPSSNLLGLVSVACSLSSRDKRGFGAGLGPRKSYTLIWAGNKAMFRCIHSEINTLPSPISLKSVASSGFMVCSCFDYSGTDTFLRVTSLHDDAIALISVIVGWIYFAAWSVSFYPQIYVNWRRKSVVGLNFDFLALNIVGFILYALFNCGLFWIPEVKEEYFNRYPRGLNPVQVNDIVFAVHASFATVITITQCFLYERANQTVSKTARSILALFATFLLISLIIAATEVITWLDFLYYCSYVKLAITLIKYVPQGWMNYQRKSTLGWSIGNIFLDFTGGMLSMLQMILNAYNYNDWDSIFGDPTKFGLGLFSVVFDIFFMVQHYILYR</sequence>
<dbReference type="PANTHER" id="PTHR13131">
    <property type="entry name" value="CYSTINOSIN"/>
    <property type="match status" value="1"/>
</dbReference>
<dbReference type="FunFam" id="1.20.1280.290:FF:000016">
    <property type="entry name" value="Cystinosin homolog"/>
    <property type="match status" value="1"/>
</dbReference>
<keyword evidence="3" id="KW-0813">Transport</keyword>
<keyword evidence="7" id="KW-0769">Symport</keyword>
<feature type="transmembrane region" description="Helical" evidence="19">
    <location>
        <begin position="579"/>
        <end position="602"/>
    </location>
</feature>
<evidence type="ECO:0000256" key="3">
    <source>
        <dbReference type="ARBA" id="ARBA00022448"/>
    </source>
</evidence>
<comment type="catalytic activity">
    <reaction evidence="13">
        <text>L-cystine(out) + H(+)(out) = L-cystine(in) + H(+)(in)</text>
        <dbReference type="Rhea" id="RHEA:66172"/>
        <dbReference type="ChEBI" id="CHEBI:15378"/>
        <dbReference type="ChEBI" id="CHEBI:35491"/>
    </reaction>
    <physiologicalReaction direction="left-to-right" evidence="13">
        <dbReference type="Rhea" id="RHEA:66173"/>
    </physiologicalReaction>
</comment>
<keyword evidence="11" id="KW-0325">Glycoprotein</keyword>
<feature type="transmembrane region" description="Helical" evidence="19">
    <location>
        <begin position="622"/>
        <end position="641"/>
    </location>
</feature>
<evidence type="ECO:0000256" key="12">
    <source>
        <dbReference type="ARBA" id="ARBA00023228"/>
    </source>
</evidence>
<evidence type="ECO:0000256" key="4">
    <source>
        <dbReference type="ARBA" id="ARBA00022692"/>
    </source>
</evidence>
<feature type="transmembrane region" description="Helical" evidence="19">
    <location>
        <begin position="490"/>
        <end position="511"/>
    </location>
</feature>
<keyword evidence="4 19" id="KW-0812">Transmembrane</keyword>
<dbReference type="PANTHER" id="PTHR13131:SF5">
    <property type="entry name" value="CYSTINOSIN"/>
    <property type="match status" value="1"/>
</dbReference>
<evidence type="ECO:0000256" key="17">
    <source>
        <dbReference type="ARBA" id="ARBA00069503"/>
    </source>
</evidence>
<dbReference type="GO" id="GO:0048731">
    <property type="term" value="P:system development"/>
    <property type="evidence" value="ECO:0007669"/>
    <property type="project" value="UniProtKB-ARBA"/>
</dbReference>
<evidence type="ECO:0000256" key="9">
    <source>
        <dbReference type="ARBA" id="ARBA00022989"/>
    </source>
</evidence>
<evidence type="ECO:0000256" key="8">
    <source>
        <dbReference type="ARBA" id="ARBA00022927"/>
    </source>
</evidence>
<dbReference type="InterPro" id="IPR006603">
    <property type="entry name" value="PQ-loop_rpt"/>
</dbReference>
<name>A0A7R9K083_TIMGE</name>
<feature type="transmembrane region" description="Helical" evidence="19">
    <location>
        <begin position="523"/>
        <end position="543"/>
    </location>
</feature>
<keyword evidence="8" id="KW-0653">Protein transport</keyword>
<dbReference type="EMBL" id="OE841696">
    <property type="protein sequence ID" value="CAD7596803.1"/>
    <property type="molecule type" value="Genomic_DNA"/>
</dbReference>
<dbReference type="Gene3D" id="1.20.1280.290">
    <property type="match status" value="1"/>
</dbReference>
<dbReference type="AlphaFoldDB" id="A0A7R9K083"/>
<evidence type="ECO:0000256" key="2">
    <source>
        <dbReference type="ARBA" id="ARBA00006855"/>
    </source>
</evidence>
<dbReference type="GO" id="GO:0048513">
    <property type="term" value="P:animal organ development"/>
    <property type="evidence" value="ECO:0007669"/>
    <property type="project" value="UniProtKB-ARBA"/>
</dbReference>
<comment type="similarity">
    <text evidence="2">Belongs to the cystinosin family.</text>
</comment>
<protein>
    <recommendedName>
        <fullName evidence="17">Cystinosin</fullName>
    </recommendedName>
</protein>
<reference evidence="20" key="1">
    <citation type="submission" date="2020-11" db="EMBL/GenBank/DDBJ databases">
        <authorList>
            <person name="Tran Van P."/>
        </authorList>
    </citation>
    <scope>NUCLEOTIDE SEQUENCE</scope>
</reference>
<keyword evidence="9 19" id="KW-1133">Transmembrane helix</keyword>
<comment type="subunit">
    <text evidence="16">Interacts with components of the V-ATPase complex. Interacts with components of the Ragulator complex. Interacts with RRAGA/RagA and RRAGC/RagC. Interacts with AP-3 complex subunit mu (AP3M1 or AP3M2).</text>
</comment>
<feature type="region of interest" description="Disordered" evidence="18">
    <location>
        <begin position="13"/>
        <end position="33"/>
    </location>
</feature>
<dbReference type="GO" id="GO:0015293">
    <property type="term" value="F:symporter activity"/>
    <property type="evidence" value="ECO:0007669"/>
    <property type="project" value="UniProtKB-KW"/>
</dbReference>
<dbReference type="GO" id="GO:1902531">
    <property type="term" value="P:regulation of intracellular signal transduction"/>
    <property type="evidence" value="ECO:0007669"/>
    <property type="project" value="UniProtKB-ARBA"/>
</dbReference>
<dbReference type="GO" id="GO:0015184">
    <property type="term" value="F:L-cystine transmembrane transporter activity"/>
    <property type="evidence" value="ECO:0007669"/>
    <property type="project" value="TreeGrafter"/>
</dbReference>
<dbReference type="InterPro" id="IPR005282">
    <property type="entry name" value="LC_transporter"/>
</dbReference>
<evidence type="ECO:0000313" key="20">
    <source>
        <dbReference type="EMBL" id="CAD7596803.1"/>
    </source>
</evidence>
<feature type="transmembrane region" description="Helical" evidence="19">
    <location>
        <begin position="406"/>
        <end position="427"/>
    </location>
</feature>
<evidence type="ECO:0000256" key="1">
    <source>
        <dbReference type="ARBA" id="ARBA00004155"/>
    </source>
</evidence>
<evidence type="ECO:0000256" key="7">
    <source>
        <dbReference type="ARBA" id="ARBA00022847"/>
    </source>
</evidence>
<comment type="function">
    <text evidence="14">Cystine/H(+) symporter that mediates export of cystine, the oxidized dimer of cysteine, from lysosomes. Plays an important role in melanin synthesis by catalyzing cystine export from melanosomes, possibly by inhibiting pheomelanin synthesis. In addition to cystine export, also acts as a positive regulator of mTORC1 signaling in kidney proximal tubular cells, via interactions with components of the v-ATPase and Ragulator complexes. Also involved in small GTPase-regulated vesicle trafficking and lysosomal localization of LAMP2A, independently of cystine transporter activity.</text>
</comment>
<dbReference type="SMART" id="SM00679">
    <property type="entry name" value="CTNS"/>
    <property type="match status" value="2"/>
</dbReference>
<organism evidence="20">
    <name type="scientific">Timema genevievae</name>
    <name type="common">Walking stick</name>
    <dbReference type="NCBI Taxonomy" id="629358"/>
    <lineage>
        <taxon>Eukaryota</taxon>
        <taxon>Metazoa</taxon>
        <taxon>Ecdysozoa</taxon>
        <taxon>Arthropoda</taxon>
        <taxon>Hexapoda</taxon>
        <taxon>Insecta</taxon>
        <taxon>Pterygota</taxon>
        <taxon>Neoptera</taxon>
        <taxon>Polyneoptera</taxon>
        <taxon>Phasmatodea</taxon>
        <taxon>Timematodea</taxon>
        <taxon>Timematoidea</taxon>
        <taxon>Timematidae</taxon>
        <taxon>Timema</taxon>
    </lineage>
</organism>
<evidence type="ECO:0000256" key="19">
    <source>
        <dbReference type="SAM" id="Phobius"/>
    </source>
</evidence>
<comment type="subcellular location">
    <subcellularLocation>
        <location evidence="1">Lysosome membrane</location>
        <topology evidence="1">Multi-pass membrane protein</topology>
    </subcellularLocation>
    <subcellularLocation>
        <location evidence="15">Melanosome membrane</location>
        <topology evidence="15">Multi-pass membrane protein</topology>
    </subcellularLocation>
</comment>
<dbReference type="GO" id="GO:0050890">
    <property type="term" value="P:cognition"/>
    <property type="evidence" value="ECO:0007669"/>
    <property type="project" value="UniProtKB-ARBA"/>
</dbReference>
<keyword evidence="10 19" id="KW-0472">Membrane</keyword>
<feature type="transmembrane region" description="Helical" evidence="19">
    <location>
        <begin position="549"/>
        <end position="567"/>
    </location>
</feature>
<keyword evidence="6" id="KW-0677">Repeat</keyword>
<accession>A0A7R9K083</accession>
<dbReference type="FunFam" id="1.20.1280.290:FF:000015">
    <property type="entry name" value="cystinosin isoform X2"/>
    <property type="match status" value="1"/>
</dbReference>
<evidence type="ECO:0000256" key="11">
    <source>
        <dbReference type="ARBA" id="ARBA00023180"/>
    </source>
</evidence>
<evidence type="ECO:0000256" key="10">
    <source>
        <dbReference type="ARBA" id="ARBA00023136"/>
    </source>
</evidence>
<dbReference type="GO" id="GO:0005765">
    <property type="term" value="C:lysosomal membrane"/>
    <property type="evidence" value="ECO:0007669"/>
    <property type="project" value="UniProtKB-SubCell"/>
</dbReference>
<evidence type="ECO:0000256" key="16">
    <source>
        <dbReference type="ARBA" id="ARBA00066203"/>
    </source>
</evidence>
<dbReference type="GO" id="GO:0015031">
    <property type="term" value="P:protein transport"/>
    <property type="evidence" value="ECO:0007669"/>
    <property type="project" value="UniProtKB-KW"/>
</dbReference>
<feature type="transmembrane region" description="Helical" evidence="19">
    <location>
        <begin position="447"/>
        <end position="467"/>
    </location>
</feature>
<keyword evidence="12" id="KW-0458">Lysosome</keyword>
<evidence type="ECO:0000256" key="6">
    <source>
        <dbReference type="ARBA" id="ARBA00022737"/>
    </source>
</evidence>
<dbReference type="Pfam" id="PF04193">
    <property type="entry name" value="PQ-loop"/>
    <property type="match status" value="2"/>
</dbReference>
<gene>
    <name evidence="20" type="ORF">TGEB3V08_LOCUS6529</name>
</gene>